<feature type="non-terminal residue" evidence="2">
    <location>
        <position position="76"/>
    </location>
</feature>
<sequence>MITRRYLVIRTSYALITAFIAITINFLLPRLIPGNPAEVILFANYHYLPPGKVKLLEQQFGLTSNNLGVEFYDYLK</sequence>
<keyword evidence="1" id="KW-0812">Transmembrane</keyword>
<keyword evidence="1" id="KW-1133">Transmembrane helix</keyword>
<reference evidence="2" key="2">
    <citation type="journal article" date="2014" name="ISME J.">
        <title>Microbial stratification in low pH oxic and suboxic macroscopic growths along an acid mine drainage.</title>
        <authorList>
            <person name="Mendez-Garcia C."/>
            <person name="Mesa V."/>
            <person name="Sprenger R.R."/>
            <person name="Richter M."/>
            <person name="Diez M.S."/>
            <person name="Solano J."/>
            <person name="Bargiela R."/>
            <person name="Golyshina O.V."/>
            <person name="Manteca A."/>
            <person name="Ramos J.L."/>
            <person name="Gallego J.R."/>
            <person name="Llorente I."/>
            <person name="Martins Dos Santos V.A."/>
            <person name="Jensen O.N."/>
            <person name="Pelaez A.I."/>
            <person name="Sanchez J."/>
            <person name="Ferrer M."/>
        </authorList>
    </citation>
    <scope>NUCLEOTIDE SEQUENCE</scope>
</reference>
<dbReference type="EMBL" id="AUZY01007770">
    <property type="protein sequence ID" value="EQD48811.1"/>
    <property type="molecule type" value="Genomic_DNA"/>
</dbReference>
<reference evidence="2" key="1">
    <citation type="submission" date="2013-08" db="EMBL/GenBank/DDBJ databases">
        <authorList>
            <person name="Mendez C."/>
            <person name="Richter M."/>
            <person name="Ferrer M."/>
            <person name="Sanchez J."/>
        </authorList>
    </citation>
    <scope>NUCLEOTIDE SEQUENCE</scope>
</reference>
<dbReference type="AlphaFoldDB" id="T0ZKE8"/>
<gene>
    <name evidence="2" type="ORF">B1B_11907</name>
</gene>
<feature type="transmembrane region" description="Helical" evidence="1">
    <location>
        <begin position="12"/>
        <end position="32"/>
    </location>
</feature>
<evidence type="ECO:0000313" key="2">
    <source>
        <dbReference type="EMBL" id="EQD48811.1"/>
    </source>
</evidence>
<evidence type="ECO:0000256" key="1">
    <source>
        <dbReference type="SAM" id="Phobius"/>
    </source>
</evidence>
<comment type="caution">
    <text evidence="2">The sequence shown here is derived from an EMBL/GenBank/DDBJ whole genome shotgun (WGS) entry which is preliminary data.</text>
</comment>
<protein>
    <submittedName>
        <fullName evidence="2">Binding-protein-dependent transport system inner membrane component</fullName>
    </submittedName>
</protein>
<name>T0ZKE8_9ZZZZ</name>
<accession>T0ZKE8</accession>
<proteinExistence type="predicted"/>
<organism evidence="2">
    <name type="scientific">mine drainage metagenome</name>
    <dbReference type="NCBI Taxonomy" id="410659"/>
    <lineage>
        <taxon>unclassified sequences</taxon>
        <taxon>metagenomes</taxon>
        <taxon>ecological metagenomes</taxon>
    </lineage>
</organism>
<keyword evidence="1" id="KW-0472">Membrane</keyword>